<proteinExistence type="inferred from homology"/>
<organism evidence="12 13">
    <name type="scientific">Apostasia shenzhenica</name>
    <dbReference type="NCBI Taxonomy" id="1088818"/>
    <lineage>
        <taxon>Eukaryota</taxon>
        <taxon>Viridiplantae</taxon>
        <taxon>Streptophyta</taxon>
        <taxon>Embryophyta</taxon>
        <taxon>Tracheophyta</taxon>
        <taxon>Spermatophyta</taxon>
        <taxon>Magnoliopsida</taxon>
        <taxon>Liliopsida</taxon>
        <taxon>Asparagales</taxon>
        <taxon>Orchidaceae</taxon>
        <taxon>Apostasioideae</taxon>
        <taxon>Apostasia</taxon>
    </lineage>
</organism>
<evidence type="ECO:0000256" key="4">
    <source>
        <dbReference type="ARBA" id="ARBA00022927"/>
    </source>
</evidence>
<dbReference type="Proteomes" id="UP000236161">
    <property type="component" value="Unassembled WGS sequence"/>
</dbReference>
<dbReference type="PANTHER" id="PTHR33926">
    <property type="entry name" value="PROTEIN TIC 22, CHLOROPLASTIC"/>
    <property type="match status" value="1"/>
</dbReference>
<evidence type="ECO:0000256" key="10">
    <source>
        <dbReference type="ARBA" id="ARBA00072390"/>
    </source>
</evidence>
<evidence type="ECO:0000256" key="7">
    <source>
        <dbReference type="ARBA" id="ARBA00053802"/>
    </source>
</evidence>
<dbReference type="AlphaFoldDB" id="A0A2I0BCW7"/>
<evidence type="ECO:0000313" key="13">
    <source>
        <dbReference type="Proteomes" id="UP000236161"/>
    </source>
</evidence>
<evidence type="ECO:0000256" key="1">
    <source>
        <dbReference type="ARBA" id="ARBA00022448"/>
    </source>
</evidence>
<keyword evidence="6" id="KW-0472">Membrane</keyword>
<keyword evidence="13" id="KW-1185">Reference proteome</keyword>
<accession>A0A2I0BCW7</accession>
<evidence type="ECO:0000256" key="5">
    <source>
        <dbReference type="ARBA" id="ARBA00022946"/>
    </source>
</evidence>
<dbReference type="FunFam" id="3.40.1350.100:FF:000001">
    <property type="entry name" value="Protein TIC 22, chloroplastic"/>
    <property type="match status" value="1"/>
</dbReference>
<comment type="function">
    <text evidence="7">Involved in protein precursor import into chloroplasts. Imported into the intermembrane space via the Toc translocon. May be involved in the import pathway used by proteins without a cleavable N-terminal pre-sequence.</text>
</comment>
<keyword evidence="3" id="KW-0934">Plastid</keyword>
<evidence type="ECO:0000256" key="9">
    <source>
        <dbReference type="ARBA" id="ARBA00061192"/>
    </source>
</evidence>
<dbReference type="OrthoDB" id="196308at2759"/>
<dbReference type="GO" id="GO:0031972">
    <property type="term" value="C:chloroplast intermembrane space"/>
    <property type="evidence" value="ECO:0007669"/>
    <property type="project" value="UniProtKB-SubCell"/>
</dbReference>
<keyword evidence="2" id="KW-0150">Chloroplast</keyword>
<evidence type="ECO:0000256" key="11">
    <source>
        <dbReference type="ARBA" id="ARBA00082221"/>
    </source>
</evidence>
<evidence type="ECO:0000256" key="6">
    <source>
        <dbReference type="ARBA" id="ARBA00023136"/>
    </source>
</evidence>
<dbReference type="PANTHER" id="PTHR33926:SF4">
    <property type="entry name" value="PROTEIN TIC 22, CHLOROPLASTIC"/>
    <property type="match status" value="1"/>
</dbReference>
<keyword evidence="1" id="KW-0813">Transport</keyword>
<evidence type="ECO:0000256" key="8">
    <source>
        <dbReference type="ARBA" id="ARBA00060366"/>
    </source>
</evidence>
<protein>
    <recommendedName>
        <fullName evidence="10">Protein TIC 22, chloroplastic</fullName>
    </recommendedName>
    <alternativeName>
        <fullName evidence="11">Translocon at the inner envelope membrane of chloroplasts 22</fullName>
    </alternativeName>
</protein>
<dbReference type="EMBL" id="KZ451890">
    <property type="protein sequence ID" value="PKA65634.1"/>
    <property type="molecule type" value="Genomic_DNA"/>
</dbReference>
<comment type="subcellular location">
    <subcellularLocation>
        <location evidence="8">Plastid</location>
        <location evidence="8">Chloroplast intermembrane space</location>
        <topology evidence="8">Peripheral membrane protein</topology>
    </subcellularLocation>
</comment>
<keyword evidence="4" id="KW-0653">Protein transport</keyword>
<dbReference type="GO" id="GO:0015031">
    <property type="term" value="P:protein transport"/>
    <property type="evidence" value="ECO:0007669"/>
    <property type="project" value="UniProtKB-KW"/>
</dbReference>
<evidence type="ECO:0000313" key="12">
    <source>
        <dbReference type="EMBL" id="PKA65634.1"/>
    </source>
</evidence>
<name>A0A2I0BCW7_9ASPA</name>
<sequence length="287" mass="31155">MPAPSATFPLCAAPMETSSSSSPPNPLAVLSSFFHHHVSRLSADFSACFAGAQRLLLAAGCSARASAPFAAVSTAASGRHAFDLALSADYVARTLAGTAVYTVSNSNNEFVLVSDPTNGARSLGILCFREEDAQSLLAQVRLRQPVLGKGARVVPINLDQVYLLKVEGIAFRFLPDPLQIKNALELKSADRSRCFDGVPVFQSELLVIKKKNRRYCPLYFQKEDIERELLKATRGSRGAALSQHIMVGSLEDVLRKMEMNDKESGWEDLIFIPPGKSYSQHINAVAV</sequence>
<dbReference type="InterPro" id="IPR007378">
    <property type="entry name" value="Tic22-like"/>
</dbReference>
<gene>
    <name evidence="12" type="primary">TIC22</name>
    <name evidence="12" type="ORF">AXF42_Ash013048</name>
</gene>
<keyword evidence="5" id="KW-0809">Transit peptide</keyword>
<dbReference type="Pfam" id="PF04278">
    <property type="entry name" value="Tic22"/>
    <property type="match status" value="1"/>
</dbReference>
<evidence type="ECO:0000256" key="2">
    <source>
        <dbReference type="ARBA" id="ARBA00022528"/>
    </source>
</evidence>
<evidence type="ECO:0000256" key="3">
    <source>
        <dbReference type="ARBA" id="ARBA00022640"/>
    </source>
</evidence>
<dbReference type="Gene3D" id="3.40.1350.100">
    <property type="match status" value="2"/>
</dbReference>
<dbReference type="STRING" id="1088818.A0A2I0BCW7"/>
<reference evidence="12 13" key="1">
    <citation type="journal article" date="2017" name="Nature">
        <title>The Apostasia genome and the evolution of orchids.</title>
        <authorList>
            <person name="Zhang G.Q."/>
            <person name="Liu K.W."/>
            <person name="Li Z."/>
            <person name="Lohaus R."/>
            <person name="Hsiao Y.Y."/>
            <person name="Niu S.C."/>
            <person name="Wang J.Y."/>
            <person name="Lin Y.C."/>
            <person name="Xu Q."/>
            <person name="Chen L.J."/>
            <person name="Yoshida K."/>
            <person name="Fujiwara S."/>
            <person name="Wang Z.W."/>
            <person name="Zhang Y.Q."/>
            <person name="Mitsuda N."/>
            <person name="Wang M."/>
            <person name="Liu G.H."/>
            <person name="Pecoraro L."/>
            <person name="Huang H.X."/>
            <person name="Xiao X.J."/>
            <person name="Lin M."/>
            <person name="Wu X.Y."/>
            <person name="Wu W.L."/>
            <person name="Chen Y.Y."/>
            <person name="Chang S.B."/>
            <person name="Sakamoto S."/>
            <person name="Ohme-Takagi M."/>
            <person name="Yagi M."/>
            <person name="Zeng S.J."/>
            <person name="Shen C.Y."/>
            <person name="Yeh C.M."/>
            <person name="Luo Y.B."/>
            <person name="Tsai W.C."/>
            <person name="Van de Peer Y."/>
            <person name="Liu Z.J."/>
        </authorList>
    </citation>
    <scope>NUCLEOTIDE SEQUENCE [LARGE SCALE GENOMIC DNA]</scope>
    <source>
        <strain evidence="13">cv. Shenzhen</strain>
        <tissue evidence="12">Stem</tissue>
    </source>
</reference>
<comment type="similarity">
    <text evidence="9">Belongs to the Tic22 family.</text>
</comment>